<reference evidence="2 3" key="1">
    <citation type="submission" date="2024-04" db="EMBL/GenBank/DDBJ databases">
        <title>Genome assembly C_amara_ONT_v2.</title>
        <authorList>
            <person name="Yant L."/>
            <person name="Moore C."/>
            <person name="Slenker M."/>
        </authorList>
    </citation>
    <scope>NUCLEOTIDE SEQUENCE [LARGE SCALE GENOMIC DNA]</scope>
    <source>
        <tissue evidence="2">Leaf</tissue>
    </source>
</reference>
<dbReference type="InterPro" id="IPR051304">
    <property type="entry name" value="SCF_F-box_domain"/>
</dbReference>
<dbReference type="AlphaFoldDB" id="A0ABD0ZC84"/>
<dbReference type="PANTHER" id="PTHR47123">
    <property type="entry name" value="F-BOX PROTEIN SKIP23"/>
    <property type="match status" value="1"/>
</dbReference>
<protein>
    <submittedName>
        <fullName evidence="2">F-box protein</fullName>
    </submittedName>
</protein>
<gene>
    <name evidence="2" type="ORF">V5N11_035729</name>
</gene>
<name>A0ABD0ZC84_CARAN</name>
<evidence type="ECO:0000313" key="2">
    <source>
        <dbReference type="EMBL" id="KAL1192289.1"/>
    </source>
</evidence>
<evidence type="ECO:0000313" key="3">
    <source>
        <dbReference type="Proteomes" id="UP001558713"/>
    </source>
</evidence>
<organism evidence="2 3">
    <name type="scientific">Cardamine amara subsp. amara</name>
    <dbReference type="NCBI Taxonomy" id="228776"/>
    <lineage>
        <taxon>Eukaryota</taxon>
        <taxon>Viridiplantae</taxon>
        <taxon>Streptophyta</taxon>
        <taxon>Embryophyta</taxon>
        <taxon>Tracheophyta</taxon>
        <taxon>Spermatophyta</taxon>
        <taxon>Magnoliopsida</taxon>
        <taxon>eudicotyledons</taxon>
        <taxon>Gunneridae</taxon>
        <taxon>Pentapetalae</taxon>
        <taxon>rosids</taxon>
        <taxon>malvids</taxon>
        <taxon>Brassicales</taxon>
        <taxon>Brassicaceae</taxon>
        <taxon>Cardamineae</taxon>
        <taxon>Cardamine</taxon>
    </lineage>
</organism>
<feature type="domain" description="KIB1-4 beta-propeller" evidence="1">
    <location>
        <begin position="6"/>
        <end position="141"/>
    </location>
</feature>
<sequence>MQMFTSRNMSWTQVVGHPNAFGVYQDIVAFKGKFYVVDSSGWGQVFAIDLSSEVTEIPSVRGSPHKSDQECLVKSGEELLLVQWFTPINHFRESMYTWFRVFKLDEEEGRMIWVQVNDLNDRVIFLGRWWSLCCSVQKLLGARRIALCSLIRLMMSQSFCLI</sequence>
<proteinExistence type="predicted"/>
<evidence type="ECO:0000259" key="1">
    <source>
        <dbReference type="Pfam" id="PF03478"/>
    </source>
</evidence>
<dbReference type="EMBL" id="JBANAX010000827">
    <property type="protein sequence ID" value="KAL1192289.1"/>
    <property type="molecule type" value="Genomic_DNA"/>
</dbReference>
<comment type="caution">
    <text evidence="2">The sequence shown here is derived from an EMBL/GenBank/DDBJ whole genome shotgun (WGS) entry which is preliminary data.</text>
</comment>
<dbReference type="Proteomes" id="UP001558713">
    <property type="component" value="Unassembled WGS sequence"/>
</dbReference>
<dbReference type="Pfam" id="PF03478">
    <property type="entry name" value="Beta-prop_KIB1-4"/>
    <property type="match status" value="1"/>
</dbReference>
<dbReference type="PANTHER" id="PTHR47123:SF8">
    <property type="entry name" value="DUF295 DOMAIN-CONTAINING PROTEIN"/>
    <property type="match status" value="1"/>
</dbReference>
<accession>A0ABD0ZC84</accession>
<keyword evidence="3" id="KW-1185">Reference proteome</keyword>
<dbReference type="InterPro" id="IPR005174">
    <property type="entry name" value="KIB1-4_b-propeller"/>
</dbReference>